<evidence type="ECO:0000256" key="10">
    <source>
        <dbReference type="HAMAP-Rule" id="MF_03219"/>
    </source>
</evidence>
<keyword evidence="6 10" id="KW-0067">ATP-binding</keyword>
<dbReference type="InterPro" id="IPR005811">
    <property type="entry name" value="SUCC_ACL_C"/>
</dbReference>
<evidence type="ECO:0000256" key="4">
    <source>
        <dbReference type="ARBA" id="ARBA00022723"/>
    </source>
</evidence>
<comment type="catalytic activity">
    <reaction evidence="10">
        <text>succinate + ATP + CoA = succinyl-CoA + ADP + phosphate</text>
        <dbReference type="Rhea" id="RHEA:17661"/>
        <dbReference type="ChEBI" id="CHEBI:30031"/>
        <dbReference type="ChEBI" id="CHEBI:30616"/>
        <dbReference type="ChEBI" id="CHEBI:43474"/>
        <dbReference type="ChEBI" id="CHEBI:57287"/>
        <dbReference type="ChEBI" id="CHEBI:57292"/>
        <dbReference type="ChEBI" id="CHEBI:456216"/>
        <dbReference type="EC" id="6.2.1.5"/>
    </reaction>
</comment>
<evidence type="ECO:0000259" key="12">
    <source>
        <dbReference type="Pfam" id="PF08442"/>
    </source>
</evidence>
<dbReference type="GO" id="GO:0046872">
    <property type="term" value="F:metal ion binding"/>
    <property type="evidence" value="ECO:0007669"/>
    <property type="project" value="UniProtKB-KW"/>
</dbReference>
<proteinExistence type="inferred from homology"/>
<keyword evidence="4" id="KW-0479">Metal-binding</keyword>
<organism evidence="13 14">
    <name type="scientific">Centaurea solstitialis</name>
    <name type="common">yellow star-thistle</name>
    <dbReference type="NCBI Taxonomy" id="347529"/>
    <lineage>
        <taxon>Eukaryota</taxon>
        <taxon>Viridiplantae</taxon>
        <taxon>Streptophyta</taxon>
        <taxon>Embryophyta</taxon>
        <taxon>Tracheophyta</taxon>
        <taxon>Spermatophyta</taxon>
        <taxon>Magnoliopsida</taxon>
        <taxon>eudicotyledons</taxon>
        <taxon>Gunneridae</taxon>
        <taxon>Pentapetalae</taxon>
        <taxon>asterids</taxon>
        <taxon>campanulids</taxon>
        <taxon>Asterales</taxon>
        <taxon>Asteraceae</taxon>
        <taxon>Carduoideae</taxon>
        <taxon>Cardueae</taxon>
        <taxon>Centaureinae</taxon>
        <taxon>Centaurea</taxon>
    </lineage>
</organism>
<evidence type="ECO:0000256" key="8">
    <source>
        <dbReference type="ARBA" id="ARBA00022946"/>
    </source>
</evidence>
<evidence type="ECO:0000259" key="11">
    <source>
        <dbReference type="Pfam" id="PF00549"/>
    </source>
</evidence>
<evidence type="ECO:0000313" key="14">
    <source>
        <dbReference type="Proteomes" id="UP001172457"/>
    </source>
</evidence>
<dbReference type="HAMAP" id="MF_00558">
    <property type="entry name" value="Succ_CoA_beta"/>
    <property type="match status" value="1"/>
</dbReference>
<sequence length="564" mass="61856">MVGGLFNKVASKSLKVAGKWQQQQLRRLNIHEYQGADLMSKFGVNVPKGVAVSSVEEVRKAIQTTFPNEKELVVKSQILAGGRGLGKFTSGLQGGVHIVKAEQAEEIAGKMLGQTLVTKQTGPKAKLSARLTFLFFKAPQINSDYKSGFLKYSRFLNEPPLLNRLTLLLAGVSFDLKIKIASQDVQNFSIPYLDQRWSLVCIYQMLLKSSILNYEVISAFMQVYLCEKVSLVNEMYFAITLDRTTAGPLIIACREGGTSIEDLAEKYPDMIIKVPIDVFKGITDEDAAKVVDGLAPKVADRDASIEQVKKLYNLFRESDCTQLEVSINYTLKFRLFLFFASPYMGVKFSVLQINPIAETSDNKLVAADAKLNFDDNAAFRQKEIFALRDPTQEDPREVAAAKADLNYIGLDGEIGCMVNGAGLAMATMDIIKLHGGTPANFLDVGGNASEGQAKIEQVVEAFKILTSDDKVKAILVNIFGGIMKCDVIASGIVNAAKHVALKVPVIVRLEGTNVDQGKRILKEKETKDIYNRNTLITQESGMTLITAEDLDDAAEKAVKALKSA</sequence>
<feature type="domain" description="ATP-grasp fold succinyl-CoA synthetase-type" evidence="12">
    <location>
        <begin position="221"/>
        <end position="325"/>
    </location>
</feature>
<keyword evidence="7" id="KW-0460">Magnesium</keyword>
<keyword evidence="14" id="KW-1185">Reference proteome</keyword>
<keyword evidence="8" id="KW-0809">Transit peptide</keyword>
<evidence type="ECO:0000256" key="3">
    <source>
        <dbReference type="ARBA" id="ARBA00022598"/>
    </source>
</evidence>
<keyword evidence="9 10" id="KW-0496">Mitochondrion</keyword>
<dbReference type="GO" id="GO:0005524">
    <property type="term" value="F:ATP binding"/>
    <property type="evidence" value="ECO:0007669"/>
    <property type="project" value="UniProtKB-UniRule"/>
</dbReference>
<dbReference type="InterPro" id="IPR016102">
    <property type="entry name" value="Succinyl-CoA_synth-like"/>
</dbReference>
<dbReference type="InterPro" id="IPR013650">
    <property type="entry name" value="ATP-grasp_succ-CoA_synth-type"/>
</dbReference>
<dbReference type="GO" id="GO:0005739">
    <property type="term" value="C:mitochondrion"/>
    <property type="evidence" value="ECO:0007669"/>
    <property type="project" value="UniProtKB-SubCell"/>
</dbReference>
<dbReference type="InterPro" id="IPR005809">
    <property type="entry name" value="Succ_CoA_ligase-like_bsu"/>
</dbReference>
<evidence type="ECO:0000256" key="2">
    <source>
        <dbReference type="ARBA" id="ARBA00011412"/>
    </source>
</evidence>
<comment type="subunit">
    <text evidence="10">Heterodimer of an alpha and a beta subunit.</text>
</comment>
<evidence type="ECO:0000313" key="13">
    <source>
        <dbReference type="EMBL" id="KAJ9564936.1"/>
    </source>
</evidence>
<comment type="subunit">
    <text evidence="2">Heterooctamer of 4 alpha and 4 beta chains.</text>
</comment>
<protein>
    <recommendedName>
        <fullName evidence="10">Succinate--CoA ligase [ADP-forming] subunit beta, mitochondrial</fullName>
        <ecNumber evidence="10">6.2.1.5</ecNumber>
    </recommendedName>
    <alternativeName>
        <fullName evidence="10">Succinyl-CoA synthetase beta chain</fullName>
        <shortName evidence="10">SCS-beta</shortName>
    </alternativeName>
</protein>
<keyword evidence="5 10" id="KW-0547">Nucleotide-binding</keyword>
<dbReference type="SUPFAM" id="SSF56059">
    <property type="entry name" value="Glutathione synthetase ATP-binding domain-like"/>
    <property type="match status" value="3"/>
</dbReference>
<dbReference type="Pfam" id="PF00549">
    <property type="entry name" value="Ligase_CoA"/>
    <property type="match status" value="1"/>
</dbReference>
<dbReference type="GO" id="GO:0004775">
    <property type="term" value="F:succinate-CoA ligase (ADP-forming) activity"/>
    <property type="evidence" value="ECO:0007669"/>
    <property type="project" value="UniProtKB-UniRule"/>
</dbReference>
<comment type="caution">
    <text evidence="10">Lacks conserved residue(s) required for the propagation of feature annotation.</text>
</comment>
<dbReference type="FunFam" id="3.30.1490.20:FF:000019">
    <property type="entry name" value="Succinate--CoA ligase [ADP-forming] subunit beta, mitochondrial"/>
    <property type="match status" value="1"/>
</dbReference>
<feature type="binding site" evidence="10">
    <location>
        <position position="75"/>
    </location>
    <ligand>
        <name>ATP</name>
        <dbReference type="ChEBI" id="CHEBI:30616"/>
    </ligand>
</feature>
<dbReference type="SUPFAM" id="SSF52210">
    <property type="entry name" value="Succinyl-CoA synthetase domains"/>
    <property type="match status" value="1"/>
</dbReference>
<keyword evidence="10" id="KW-0816">Tricarboxylic acid cycle</keyword>
<dbReference type="EC" id="6.2.1.5" evidence="10"/>
<evidence type="ECO:0000256" key="6">
    <source>
        <dbReference type="ARBA" id="ARBA00022840"/>
    </source>
</evidence>
<dbReference type="PROSITE" id="PS01217">
    <property type="entry name" value="SUCCINYL_COA_LIG_3"/>
    <property type="match status" value="1"/>
</dbReference>
<dbReference type="InterPro" id="IPR013815">
    <property type="entry name" value="ATP_grasp_subdomain_1"/>
</dbReference>
<dbReference type="Proteomes" id="UP001172457">
    <property type="component" value="Chromosome 1"/>
</dbReference>
<dbReference type="AlphaFoldDB" id="A0AA38WUR2"/>
<gene>
    <name evidence="13" type="ORF">OSB04_000902</name>
</gene>
<dbReference type="GO" id="GO:0006099">
    <property type="term" value="P:tricarboxylic acid cycle"/>
    <property type="evidence" value="ECO:0007669"/>
    <property type="project" value="UniProtKB-UniRule"/>
</dbReference>
<dbReference type="PANTHER" id="PTHR11815:SF10">
    <property type="entry name" value="SUCCINATE--COA LIGASE [GDP-FORMING] SUBUNIT BETA, MITOCHONDRIAL"/>
    <property type="match status" value="1"/>
</dbReference>
<dbReference type="GO" id="GO:0042709">
    <property type="term" value="C:succinate-CoA ligase complex"/>
    <property type="evidence" value="ECO:0007669"/>
    <property type="project" value="TreeGrafter"/>
</dbReference>
<dbReference type="EMBL" id="JARYMX010000001">
    <property type="protein sequence ID" value="KAJ9564936.1"/>
    <property type="molecule type" value="Genomic_DNA"/>
</dbReference>
<dbReference type="PANTHER" id="PTHR11815">
    <property type="entry name" value="SUCCINYL-COA SYNTHETASE BETA CHAIN"/>
    <property type="match status" value="1"/>
</dbReference>
<accession>A0AA38WUR2</accession>
<feature type="binding site" evidence="10">
    <location>
        <position position="234"/>
    </location>
    <ligand>
        <name>ATP</name>
        <dbReference type="ChEBI" id="CHEBI:30616"/>
    </ligand>
</feature>
<comment type="caution">
    <text evidence="13">The sequence shown here is derived from an EMBL/GenBank/DDBJ whole genome shotgun (WGS) entry which is preliminary data.</text>
</comment>
<feature type="binding site" evidence="10">
    <location>
        <begin position="481"/>
        <end position="483"/>
    </location>
    <ligand>
        <name>substrate</name>
        <note>ligand shared with subunit alpha</note>
    </ligand>
</feature>
<evidence type="ECO:0000256" key="7">
    <source>
        <dbReference type="ARBA" id="ARBA00022842"/>
    </source>
</evidence>
<keyword evidence="3 10" id="KW-0436">Ligase</keyword>
<comment type="similarity">
    <text evidence="10">Belongs to the succinate/malate CoA ligase beta subunit family.</text>
</comment>
<dbReference type="Gene3D" id="3.40.50.261">
    <property type="entry name" value="Succinyl-CoA synthetase domains"/>
    <property type="match status" value="1"/>
</dbReference>
<feature type="binding site" evidence="10">
    <location>
        <begin position="82"/>
        <end position="84"/>
    </location>
    <ligand>
        <name>ATP</name>
        <dbReference type="ChEBI" id="CHEBI:30616"/>
    </ligand>
</feature>
<feature type="domain" description="ATP-grasp fold succinyl-CoA synthetase-type" evidence="12">
    <location>
        <begin position="29"/>
        <end position="126"/>
    </location>
</feature>
<dbReference type="FunFam" id="3.40.50.261:FF:000001">
    <property type="entry name" value="Succinate--CoA ligase [ADP-forming] subunit beta"/>
    <property type="match status" value="1"/>
</dbReference>
<comment type="pathway">
    <text evidence="1 10">Carbohydrate metabolism; tricarboxylic acid cycle; succinate from succinyl-CoA (ligase route): step 1/1.</text>
</comment>
<evidence type="ECO:0000256" key="5">
    <source>
        <dbReference type="ARBA" id="ARBA00022741"/>
    </source>
</evidence>
<dbReference type="Pfam" id="PF08442">
    <property type="entry name" value="ATP-grasp_2"/>
    <property type="match status" value="2"/>
</dbReference>
<feature type="domain" description="ATP-citrate synthase/succinyl-CoA ligase C-terminal" evidence="11">
    <location>
        <begin position="417"/>
        <end position="528"/>
    </location>
</feature>
<comment type="subcellular location">
    <subcellularLocation>
        <location evidence="10">Mitochondrion</location>
    </subcellularLocation>
</comment>
<dbReference type="InterPro" id="IPR017866">
    <property type="entry name" value="Succ-CoA_synthase_bsu_CS"/>
</dbReference>
<dbReference type="GO" id="GO:0006104">
    <property type="term" value="P:succinyl-CoA metabolic process"/>
    <property type="evidence" value="ECO:0007669"/>
    <property type="project" value="TreeGrafter"/>
</dbReference>
<reference evidence="13" key="1">
    <citation type="submission" date="2023-03" db="EMBL/GenBank/DDBJ databases">
        <title>Chromosome-scale reference genome and RAD-based genetic map of yellow starthistle (Centaurea solstitialis) reveal putative structural variation and QTLs associated with invader traits.</title>
        <authorList>
            <person name="Reatini B."/>
            <person name="Cang F.A."/>
            <person name="Jiang Q."/>
            <person name="Mckibben M.T.W."/>
            <person name="Barker M.S."/>
            <person name="Rieseberg L.H."/>
            <person name="Dlugosch K.M."/>
        </authorList>
    </citation>
    <scope>NUCLEOTIDE SEQUENCE</scope>
    <source>
        <strain evidence="13">CAN-66</strain>
        <tissue evidence="13">Leaf</tissue>
    </source>
</reference>
<feature type="binding site" evidence="10">
    <location>
        <position position="419"/>
    </location>
    <ligand>
        <name>substrate</name>
        <note>ligand shared with subunit alpha</note>
    </ligand>
</feature>
<dbReference type="Gene3D" id="3.30.470.20">
    <property type="entry name" value="ATP-grasp fold, B domain"/>
    <property type="match status" value="3"/>
</dbReference>
<dbReference type="Gene3D" id="3.30.1490.20">
    <property type="entry name" value="ATP-grasp fold, A domain"/>
    <property type="match status" value="1"/>
</dbReference>
<comment type="function">
    <text evidence="10">Succinyl-CoA synthetase functions in the citric acid cycle (TCA), coupling the hydrolysis of succinyl-CoA to the synthesis of ATP and thus represents the only step of substrate-level phosphorylation in the TCA. The beta subunit provides nucleotide specificity of the enzyme and binds the substrate succinate, while the binding sites for coenzyme A and phosphate are found in the alpha subunit.</text>
</comment>
<evidence type="ECO:0000256" key="1">
    <source>
        <dbReference type="ARBA" id="ARBA00005064"/>
    </source>
</evidence>
<evidence type="ECO:0000256" key="9">
    <source>
        <dbReference type="ARBA" id="ARBA00023128"/>
    </source>
</evidence>
<name>A0AA38WUR2_9ASTR</name>